<proteinExistence type="predicted"/>
<reference evidence="1" key="1">
    <citation type="journal article" date="2023" name="Science">
        <title>Genome structures resolve the early diversification of teleost fishes.</title>
        <authorList>
            <person name="Parey E."/>
            <person name="Louis A."/>
            <person name="Montfort J."/>
            <person name="Bouchez O."/>
            <person name="Roques C."/>
            <person name="Iampietro C."/>
            <person name="Lluch J."/>
            <person name="Castinel A."/>
            <person name="Donnadieu C."/>
            <person name="Desvignes T."/>
            <person name="Floi Bucao C."/>
            <person name="Jouanno E."/>
            <person name="Wen M."/>
            <person name="Mejri S."/>
            <person name="Dirks R."/>
            <person name="Jansen H."/>
            <person name="Henkel C."/>
            <person name="Chen W.J."/>
            <person name="Zahm M."/>
            <person name="Cabau C."/>
            <person name="Klopp C."/>
            <person name="Thompson A.W."/>
            <person name="Robinson-Rechavi M."/>
            <person name="Braasch I."/>
            <person name="Lecointre G."/>
            <person name="Bobe J."/>
            <person name="Postlethwait J.H."/>
            <person name="Berthelot C."/>
            <person name="Roest Crollius H."/>
            <person name="Guiguen Y."/>
        </authorList>
    </citation>
    <scope>NUCLEOTIDE SEQUENCE</scope>
    <source>
        <strain evidence="1">WJC10195</strain>
    </source>
</reference>
<keyword evidence="2" id="KW-1185">Reference proteome</keyword>
<dbReference type="OrthoDB" id="8952497at2759"/>
<evidence type="ECO:0000313" key="2">
    <source>
        <dbReference type="Proteomes" id="UP001152622"/>
    </source>
</evidence>
<name>A0A9Q1E7J4_SYNKA</name>
<dbReference type="AlphaFoldDB" id="A0A9Q1E7J4"/>
<dbReference type="EMBL" id="JAINUF010000023">
    <property type="protein sequence ID" value="KAJ8333607.1"/>
    <property type="molecule type" value="Genomic_DNA"/>
</dbReference>
<sequence length="266" mass="29843">MSFGTGFRYKAKPWPVSDITGRCQKSFFQETSPGKKYVLVIGNSHLRSLVDGIVAMPEGCLRFGFLSNPGACATVLRKEVMAAKVEVEPDLVCLMAPCNTGRMTIEEAGREFGKLILSAVERWPNVFVLDFPTRLSEDLDYQEMLRQEYNRVAVRFNVRYISTAAQFPVKMTELWCRDGVHLSDETGMARLVDLIWIASYLQLESPPPSLPQPPRKPAPPAKTFIPTLVVTGEVRVPRGKSSHDWTEVTSGMRKTTAEDFQGLLRI</sequence>
<protein>
    <submittedName>
        <fullName evidence="1">Uncharacterized protein</fullName>
    </submittedName>
</protein>
<gene>
    <name evidence="1" type="ORF">SKAU_G00416150</name>
</gene>
<evidence type="ECO:0000313" key="1">
    <source>
        <dbReference type="EMBL" id="KAJ8333607.1"/>
    </source>
</evidence>
<comment type="caution">
    <text evidence="1">The sequence shown here is derived from an EMBL/GenBank/DDBJ whole genome shotgun (WGS) entry which is preliminary data.</text>
</comment>
<accession>A0A9Q1E7J4</accession>
<dbReference type="SUPFAM" id="SSF52266">
    <property type="entry name" value="SGNH hydrolase"/>
    <property type="match status" value="1"/>
</dbReference>
<dbReference type="Proteomes" id="UP001152622">
    <property type="component" value="Chromosome 23"/>
</dbReference>
<organism evidence="1 2">
    <name type="scientific">Synaphobranchus kaupii</name>
    <name type="common">Kaup's arrowtooth eel</name>
    <dbReference type="NCBI Taxonomy" id="118154"/>
    <lineage>
        <taxon>Eukaryota</taxon>
        <taxon>Metazoa</taxon>
        <taxon>Chordata</taxon>
        <taxon>Craniata</taxon>
        <taxon>Vertebrata</taxon>
        <taxon>Euteleostomi</taxon>
        <taxon>Actinopterygii</taxon>
        <taxon>Neopterygii</taxon>
        <taxon>Teleostei</taxon>
        <taxon>Anguilliformes</taxon>
        <taxon>Synaphobranchidae</taxon>
        <taxon>Synaphobranchus</taxon>
    </lineage>
</organism>